<dbReference type="InterPro" id="IPR050336">
    <property type="entry name" value="Chromosome_partition/occlusion"/>
</dbReference>
<evidence type="ECO:0000313" key="2">
    <source>
        <dbReference type="EMBL" id="PJA55736.1"/>
    </source>
</evidence>
<dbReference type="EMBL" id="PFWL01000087">
    <property type="protein sequence ID" value="PJA55736.1"/>
    <property type="molecule type" value="Genomic_DNA"/>
</dbReference>
<proteinExistence type="predicted"/>
<protein>
    <recommendedName>
        <fullName evidence="1">ParB/Spo0J HTH domain-containing protein</fullName>
    </recommendedName>
</protein>
<gene>
    <name evidence="2" type="ORF">CO165_01970</name>
</gene>
<dbReference type="AlphaFoldDB" id="A0A2M7XYE3"/>
<evidence type="ECO:0000259" key="1">
    <source>
        <dbReference type="Pfam" id="PF17762"/>
    </source>
</evidence>
<organism evidence="2 3">
    <name type="scientific">Candidatus Roizmanbacteria bacterium CG_4_9_14_3_um_filter_33_18</name>
    <dbReference type="NCBI Taxonomy" id="1974841"/>
    <lineage>
        <taxon>Bacteria</taxon>
        <taxon>Candidatus Roizmaniibacteriota</taxon>
    </lineage>
</organism>
<dbReference type="Proteomes" id="UP000229647">
    <property type="component" value="Unassembled WGS sequence"/>
</dbReference>
<name>A0A2M7XYE3_9BACT</name>
<sequence length="169" mass="20030">KEDKDIFQKSRLLEYIIKEKNLRIVDLAKKIGFKPSYICHLLRLKKIPDVVIDGYYSKSVSSSHIYLLSRLNDKKQMIDLYEKILEQNYTVKQTENTVRNYLYQVKSIGKYINKESVEKLTQKIKEKFPELNIQIIQTRIRGRVILEIKGDLEKSSKILKLILEKLILN</sequence>
<dbReference type="Gene3D" id="1.10.10.2830">
    <property type="match status" value="1"/>
</dbReference>
<dbReference type="GO" id="GO:0007059">
    <property type="term" value="P:chromosome segregation"/>
    <property type="evidence" value="ECO:0007669"/>
    <property type="project" value="TreeGrafter"/>
</dbReference>
<reference evidence="3" key="1">
    <citation type="submission" date="2017-09" db="EMBL/GenBank/DDBJ databases">
        <title>Depth-based differentiation of microbial function through sediment-hosted aquifers and enrichment of novel symbionts in the deep terrestrial subsurface.</title>
        <authorList>
            <person name="Probst A.J."/>
            <person name="Ladd B."/>
            <person name="Jarett J.K."/>
            <person name="Geller-Mcgrath D.E."/>
            <person name="Sieber C.M.K."/>
            <person name="Emerson J.B."/>
            <person name="Anantharaman K."/>
            <person name="Thomas B.C."/>
            <person name="Malmstrom R."/>
            <person name="Stieglmeier M."/>
            <person name="Klingl A."/>
            <person name="Woyke T."/>
            <person name="Ryan C.M."/>
            <person name="Banfield J.F."/>
        </authorList>
    </citation>
    <scope>NUCLEOTIDE SEQUENCE [LARGE SCALE GENOMIC DNA]</scope>
</reference>
<evidence type="ECO:0000313" key="3">
    <source>
        <dbReference type="Proteomes" id="UP000229647"/>
    </source>
</evidence>
<dbReference type="InterPro" id="IPR041468">
    <property type="entry name" value="HTH_ParB/Spo0J"/>
</dbReference>
<dbReference type="GO" id="GO:0005694">
    <property type="term" value="C:chromosome"/>
    <property type="evidence" value="ECO:0007669"/>
    <property type="project" value="TreeGrafter"/>
</dbReference>
<dbReference type="SUPFAM" id="SSF109709">
    <property type="entry name" value="KorB DNA-binding domain-like"/>
    <property type="match status" value="1"/>
</dbReference>
<dbReference type="PANTHER" id="PTHR33375">
    <property type="entry name" value="CHROMOSOME-PARTITIONING PROTEIN PARB-RELATED"/>
    <property type="match status" value="1"/>
</dbReference>
<comment type="caution">
    <text evidence="2">The sequence shown here is derived from an EMBL/GenBank/DDBJ whole genome shotgun (WGS) entry which is preliminary data.</text>
</comment>
<dbReference type="Pfam" id="PF17762">
    <property type="entry name" value="HTH_ParB"/>
    <property type="match status" value="1"/>
</dbReference>
<feature type="non-terminal residue" evidence="2">
    <location>
        <position position="1"/>
    </location>
</feature>
<feature type="domain" description="ParB/Spo0J HTH" evidence="1">
    <location>
        <begin position="7"/>
        <end position="101"/>
    </location>
</feature>
<dbReference type="PANTHER" id="PTHR33375:SF1">
    <property type="entry name" value="CHROMOSOME-PARTITIONING PROTEIN PARB-RELATED"/>
    <property type="match status" value="1"/>
</dbReference>
<accession>A0A2M7XYE3</accession>